<feature type="domain" description="Transposase InsH N-terminal" evidence="2">
    <location>
        <begin position="20"/>
        <end position="112"/>
    </location>
</feature>
<dbReference type="EMBL" id="JAPDOD010000001">
    <property type="protein sequence ID" value="MDA0158837.1"/>
    <property type="molecule type" value="Genomic_DNA"/>
</dbReference>
<feature type="region of interest" description="Disordered" evidence="1">
    <location>
        <begin position="176"/>
        <end position="200"/>
    </location>
</feature>
<dbReference type="Pfam" id="PF13751">
    <property type="entry name" value="DDE_Tnp_1_6"/>
    <property type="match status" value="1"/>
</dbReference>
<organism evidence="4 5">
    <name type="scientific">Solirubrobacter ginsenosidimutans</name>
    <dbReference type="NCBI Taxonomy" id="490573"/>
    <lineage>
        <taxon>Bacteria</taxon>
        <taxon>Bacillati</taxon>
        <taxon>Actinomycetota</taxon>
        <taxon>Thermoleophilia</taxon>
        <taxon>Solirubrobacterales</taxon>
        <taxon>Solirubrobacteraceae</taxon>
        <taxon>Solirubrobacter</taxon>
    </lineage>
</organism>
<evidence type="ECO:0000256" key="1">
    <source>
        <dbReference type="SAM" id="MobiDB-lite"/>
    </source>
</evidence>
<keyword evidence="5" id="KW-1185">Reference proteome</keyword>
<dbReference type="AlphaFoldDB" id="A0A9X3RZG1"/>
<reference evidence="4" key="1">
    <citation type="submission" date="2022-10" db="EMBL/GenBank/DDBJ databases">
        <title>The WGS of Solirubrobacter ginsenosidimutans DSM 21036.</title>
        <authorList>
            <person name="Jiang Z."/>
        </authorList>
    </citation>
    <scope>NUCLEOTIDE SEQUENCE</scope>
    <source>
        <strain evidence="4">DSM 21036</strain>
    </source>
</reference>
<name>A0A9X3RZG1_9ACTN</name>
<dbReference type="InterPro" id="IPR025668">
    <property type="entry name" value="Tnp_DDE_dom"/>
</dbReference>
<sequence length="469" mass="52498">MAPSFVACDREQSFLMPPDAREWLPEDHFAWFVLGAVDAMDLEAIYGAYRADGRSRPAFDPAMMVALILYAYARGNRSSRAIERSCVEDIAYRVIAAQAKPDHATIARFIERHQDALAGVFGEVLGLCASAGLVGLNVVAVDGSKVSANASREVNVDYERLAREVIEDARAVDAEEDERFGDRRGDELPPEVSTHNGRQQWFKEAKRRLDDQRAAEGAPIPRERAKRVREAKRRMDEQLWTEVRANEAYLRFRAGGKDHRGWRLGPATTPKPYAPPEVPPAVVNTTDLDSRMVKGQHGFLQGYNAQAAAYEHQIVIAAEIEVVSPDFGHLERTIGAARRELAAAGVTELPRVVVADSGYWHTQQIQRLAGDGIPVLIRPESGLRTTPRPGWRGGIYDFMRRVLATEHGKALYRQRQHIIESVFGNTKHNRGITRFHRRGRAAVRTEWRLCMATHNLLKLHNHNLATAAA</sequence>
<proteinExistence type="predicted"/>
<feature type="domain" description="Transposase DDE" evidence="3">
    <location>
        <begin position="399"/>
        <end position="460"/>
    </location>
</feature>
<accession>A0A9X3RZG1</accession>
<evidence type="ECO:0000313" key="4">
    <source>
        <dbReference type="EMBL" id="MDA0158837.1"/>
    </source>
</evidence>
<dbReference type="PANTHER" id="PTHR33408">
    <property type="entry name" value="TRANSPOSASE"/>
    <property type="match status" value="1"/>
</dbReference>
<gene>
    <name evidence="4" type="ORF">OM076_01060</name>
</gene>
<comment type="caution">
    <text evidence="4">The sequence shown here is derived from an EMBL/GenBank/DDBJ whole genome shotgun (WGS) entry which is preliminary data.</text>
</comment>
<evidence type="ECO:0000259" key="2">
    <source>
        <dbReference type="Pfam" id="PF05598"/>
    </source>
</evidence>
<dbReference type="PANTHER" id="PTHR33408:SF2">
    <property type="entry name" value="TRANSPOSASE DDE DOMAIN-CONTAINING PROTEIN"/>
    <property type="match status" value="1"/>
</dbReference>
<evidence type="ECO:0000259" key="3">
    <source>
        <dbReference type="Pfam" id="PF13751"/>
    </source>
</evidence>
<dbReference type="Pfam" id="PF05598">
    <property type="entry name" value="DUF772"/>
    <property type="match status" value="1"/>
</dbReference>
<dbReference type="Proteomes" id="UP001149140">
    <property type="component" value="Unassembled WGS sequence"/>
</dbReference>
<protein>
    <submittedName>
        <fullName evidence="4">Transposase</fullName>
    </submittedName>
</protein>
<dbReference type="RefSeq" id="WP_270037436.1">
    <property type="nucleotide sequence ID" value="NZ_JAPDOD010000001.1"/>
</dbReference>
<evidence type="ECO:0000313" key="5">
    <source>
        <dbReference type="Proteomes" id="UP001149140"/>
    </source>
</evidence>
<dbReference type="InterPro" id="IPR008490">
    <property type="entry name" value="Transposase_InsH_N"/>
</dbReference>